<keyword evidence="1" id="KW-0812">Transmembrane</keyword>
<proteinExistence type="predicted"/>
<keyword evidence="1" id="KW-1133">Transmembrane helix</keyword>
<reference evidence="2 3" key="1">
    <citation type="submission" date="2016-03" db="EMBL/GenBank/DDBJ databases">
        <title>Complete genome sequence of Thermococcus profundus strain DT5432.</title>
        <authorList>
            <person name="Oger P.M."/>
        </authorList>
    </citation>
    <scope>NUCLEOTIDE SEQUENCE [LARGE SCALE GENOMIC DNA]</scope>
    <source>
        <strain evidence="2 3">DT 5432</strain>
    </source>
</reference>
<feature type="transmembrane region" description="Helical" evidence="1">
    <location>
        <begin position="195"/>
        <end position="221"/>
    </location>
</feature>
<keyword evidence="1" id="KW-0472">Membrane</keyword>
<evidence type="ECO:0000313" key="2">
    <source>
        <dbReference type="EMBL" id="ASJ02993.1"/>
    </source>
</evidence>
<gene>
    <name evidence="2" type="ORF">A3L09_06840</name>
</gene>
<feature type="transmembrane region" description="Helical" evidence="1">
    <location>
        <begin position="158"/>
        <end position="183"/>
    </location>
</feature>
<keyword evidence="3" id="KW-1185">Reference proteome</keyword>
<evidence type="ECO:0000313" key="3">
    <source>
        <dbReference type="Proteomes" id="UP000250179"/>
    </source>
</evidence>
<dbReference type="Proteomes" id="UP000250179">
    <property type="component" value="Chromosome"/>
</dbReference>
<organism evidence="2 3">
    <name type="scientific">Thermococcus profundus</name>
    <dbReference type="NCBI Taxonomy" id="49899"/>
    <lineage>
        <taxon>Archaea</taxon>
        <taxon>Methanobacteriati</taxon>
        <taxon>Methanobacteriota</taxon>
        <taxon>Thermococci</taxon>
        <taxon>Thermococcales</taxon>
        <taxon>Thermococcaceae</taxon>
        <taxon>Thermococcus</taxon>
    </lineage>
</organism>
<name>A0A2Z2MBW5_THEPR</name>
<dbReference type="EMBL" id="CP014862">
    <property type="protein sequence ID" value="ASJ02993.1"/>
    <property type="molecule type" value="Genomic_DNA"/>
</dbReference>
<dbReference type="KEGG" id="tprf:A3L09_06840"/>
<protein>
    <submittedName>
        <fullName evidence="2">Uncharacterized protein</fullName>
    </submittedName>
</protein>
<evidence type="ECO:0000256" key="1">
    <source>
        <dbReference type="SAM" id="Phobius"/>
    </source>
</evidence>
<sequence length="292" mass="32781">MLILSAVQWLAFHRAEERVESLPCDTRLAPYRLEVTSFLPPSGILRNAVGHRIGYRGEVEAVVSGKLGGYSGDYEILTWMISSDLNQSVEWLEEGIKEENPDYVLVDFRMVEKSYSALKFAREYGERNITEVVFRPSPPLAWMLAIRDFAFSDKTDPYIQGVIFGPFIGLVLVGAIFLWLVLLAKLQRTNRLLRFLLASILAILILSAAVEGLVYVLGYLMPDEDNGAGSSPSCSKFPDTLHPHYSDFYNMADDYVWENETSASCEVLHYLHSALTSGEFSTLQKTLNVSCS</sequence>
<dbReference type="AlphaFoldDB" id="A0A2Z2MBW5"/>
<accession>A0A2Z2MBW5</accession>